<comment type="function">
    <text evidence="18">Catalyzes the epimerization of the S- and R-forms of NAD(P)HX, a damaged form of NAD(P)H that is a result of enzymatic or heat-dependent hydration. This is a prerequisite for the S-specific NAD(P)H-hydrate dehydratase to allow the repair of both epimers of NAD(P)HX.</text>
</comment>
<feature type="binding site" evidence="17">
    <location>
        <begin position="415"/>
        <end position="419"/>
    </location>
    <ligand>
        <name>AMP</name>
        <dbReference type="ChEBI" id="CHEBI:456215"/>
    </ligand>
</feature>
<dbReference type="InterPro" id="IPR036652">
    <property type="entry name" value="YjeF_N_dom_sf"/>
</dbReference>
<dbReference type="EMBL" id="JPIN01000013">
    <property type="protein sequence ID" value="KFZ28004.1"/>
    <property type="molecule type" value="Genomic_DNA"/>
</dbReference>
<dbReference type="NCBIfam" id="TIGR00197">
    <property type="entry name" value="yjeF_nterm"/>
    <property type="match status" value="1"/>
</dbReference>
<comment type="cofactor">
    <cofactor evidence="17">
        <name>Mg(2+)</name>
        <dbReference type="ChEBI" id="CHEBI:18420"/>
    </cofactor>
</comment>
<evidence type="ECO:0000256" key="15">
    <source>
        <dbReference type="ARBA" id="ARBA00048238"/>
    </source>
</evidence>
<dbReference type="InterPro" id="IPR000631">
    <property type="entry name" value="CARKD"/>
</dbReference>
<evidence type="ECO:0000256" key="5">
    <source>
        <dbReference type="ARBA" id="ARBA00022723"/>
    </source>
</evidence>
<keyword evidence="7 17" id="KW-0067">ATP-binding</keyword>
<dbReference type="InterPro" id="IPR029056">
    <property type="entry name" value="Ribokinase-like"/>
</dbReference>
<proteinExistence type="inferred from homology"/>
<comment type="catalytic activity">
    <reaction evidence="16 17 19">
        <text>(6S)-NADPHX + ADP = AMP + phosphate + NADPH + H(+)</text>
        <dbReference type="Rhea" id="RHEA:32235"/>
        <dbReference type="ChEBI" id="CHEBI:15378"/>
        <dbReference type="ChEBI" id="CHEBI:43474"/>
        <dbReference type="ChEBI" id="CHEBI:57783"/>
        <dbReference type="ChEBI" id="CHEBI:64076"/>
        <dbReference type="ChEBI" id="CHEBI:456215"/>
        <dbReference type="ChEBI" id="CHEBI:456216"/>
        <dbReference type="EC" id="4.2.1.136"/>
    </reaction>
</comment>
<dbReference type="NCBIfam" id="TIGR00196">
    <property type="entry name" value="yjeF_cterm"/>
    <property type="match status" value="1"/>
</dbReference>
<protein>
    <recommendedName>
        <fullName evidence="19">Bifunctional NAD(P)H-hydrate repair enzyme</fullName>
    </recommendedName>
    <alternativeName>
        <fullName evidence="19">Nicotinamide nucleotide repair protein</fullName>
    </alternativeName>
    <domain>
        <recommendedName>
            <fullName evidence="19">ADP-dependent (S)-NAD(P)H-hydrate dehydratase</fullName>
            <ecNumber evidence="19">4.2.1.136</ecNumber>
        </recommendedName>
        <alternativeName>
            <fullName evidence="19">ADP-dependent NAD(P)HX dehydratase</fullName>
        </alternativeName>
    </domain>
    <domain>
        <recommendedName>
            <fullName evidence="19">NAD(P)H-hydrate epimerase</fullName>
            <ecNumber evidence="19">5.1.99.6</ecNumber>
        </recommendedName>
    </domain>
</protein>
<dbReference type="PROSITE" id="PS51385">
    <property type="entry name" value="YJEF_N"/>
    <property type="match status" value="1"/>
</dbReference>
<evidence type="ECO:0000256" key="9">
    <source>
        <dbReference type="ARBA" id="ARBA00022958"/>
    </source>
</evidence>
<feature type="binding site" evidence="18">
    <location>
        <position position="64"/>
    </location>
    <ligand>
        <name>K(+)</name>
        <dbReference type="ChEBI" id="CHEBI:29103"/>
    </ligand>
</feature>
<dbReference type="InterPro" id="IPR017953">
    <property type="entry name" value="Carbohydrate_kinase_pred_CS"/>
</dbReference>
<organism evidence="22 23">
    <name type="scientific">Pseudidiomarina atlantica</name>
    <dbReference type="NCBI Taxonomy" id="1517416"/>
    <lineage>
        <taxon>Bacteria</taxon>
        <taxon>Pseudomonadati</taxon>
        <taxon>Pseudomonadota</taxon>
        <taxon>Gammaproteobacteria</taxon>
        <taxon>Alteromonadales</taxon>
        <taxon>Idiomarinaceae</taxon>
        <taxon>Pseudidiomarina</taxon>
    </lineage>
</organism>
<feature type="binding site" evidence="18">
    <location>
        <position position="164"/>
    </location>
    <ligand>
        <name>(6S)-NADPHX</name>
        <dbReference type="ChEBI" id="CHEBI:64076"/>
    </ligand>
</feature>
<dbReference type="EC" id="4.2.1.136" evidence="19"/>
<dbReference type="eggNOG" id="COG0063">
    <property type="taxonomic scope" value="Bacteria"/>
</dbReference>
<comment type="catalytic activity">
    <reaction evidence="1 18 19">
        <text>(6R)-NADHX = (6S)-NADHX</text>
        <dbReference type="Rhea" id="RHEA:32215"/>
        <dbReference type="ChEBI" id="CHEBI:64074"/>
        <dbReference type="ChEBI" id="CHEBI:64075"/>
        <dbReference type="EC" id="5.1.99.6"/>
    </reaction>
</comment>
<evidence type="ECO:0000256" key="11">
    <source>
        <dbReference type="ARBA" id="ARBA00023235"/>
    </source>
</evidence>
<feature type="binding site" evidence="18">
    <location>
        <begin position="63"/>
        <end position="67"/>
    </location>
    <ligand>
        <name>(6S)-NADPHX</name>
        <dbReference type="ChEBI" id="CHEBI:64076"/>
    </ligand>
</feature>
<dbReference type="InterPro" id="IPR030677">
    <property type="entry name" value="Nnr"/>
</dbReference>
<dbReference type="SUPFAM" id="SSF64153">
    <property type="entry name" value="YjeF N-terminal domain-like"/>
    <property type="match status" value="1"/>
</dbReference>
<comment type="similarity">
    <text evidence="18">Belongs to the NnrE/AIBP family.</text>
</comment>
<dbReference type="Gene3D" id="3.40.50.10260">
    <property type="entry name" value="YjeF N-terminal domain"/>
    <property type="match status" value="1"/>
</dbReference>
<evidence type="ECO:0000313" key="22">
    <source>
        <dbReference type="EMBL" id="KFZ28004.1"/>
    </source>
</evidence>
<evidence type="ECO:0000256" key="14">
    <source>
        <dbReference type="ARBA" id="ARBA00025153"/>
    </source>
</evidence>
<dbReference type="OrthoDB" id="9806925at2"/>
<evidence type="ECO:0000256" key="4">
    <source>
        <dbReference type="ARBA" id="ARBA00009524"/>
    </source>
</evidence>
<dbReference type="Pfam" id="PF01256">
    <property type="entry name" value="Carb_kinase"/>
    <property type="match status" value="1"/>
</dbReference>
<keyword evidence="10 17" id="KW-0520">NAD</keyword>
<keyword evidence="6 17" id="KW-0547">Nucleotide-binding</keyword>
<keyword evidence="12 17" id="KW-0456">Lyase</keyword>
<evidence type="ECO:0000256" key="13">
    <source>
        <dbReference type="ARBA" id="ARBA00023268"/>
    </source>
</evidence>
<keyword evidence="8 17" id="KW-0521">NADP</keyword>
<dbReference type="eggNOG" id="COG0062">
    <property type="taxonomic scope" value="Bacteria"/>
</dbReference>
<keyword evidence="13" id="KW-0511">Multifunctional enzyme</keyword>
<dbReference type="PROSITE" id="PS01050">
    <property type="entry name" value="YJEF_C_2"/>
    <property type="match status" value="1"/>
</dbReference>
<feature type="domain" description="YjeF N-terminal" evidence="21">
    <location>
        <begin position="15"/>
        <end position="221"/>
    </location>
</feature>
<comment type="cofactor">
    <cofactor evidence="18 19">
        <name>K(+)</name>
        <dbReference type="ChEBI" id="CHEBI:29103"/>
    </cofactor>
    <text evidence="18 19">Binds 1 potassium ion per subunit.</text>
</comment>
<comment type="catalytic activity">
    <reaction evidence="2 18 19">
        <text>(6R)-NADPHX = (6S)-NADPHX</text>
        <dbReference type="Rhea" id="RHEA:32227"/>
        <dbReference type="ChEBI" id="CHEBI:64076"/>
        <dbReference type="ChEBI" id="CHEBI:64077"/>
        <dbReference type="EC" id="5.1.99.6"/>
    </reaction>
</comment>
<dbReference type="GO" id="GO:0046496">
    <property type="term" value="P:nicotinamide nucleotide metabolic process"/>
    <property type="evidence" value="ECO:0007669"/>
    <property type="project" value="UniProtKB-UniRule"/>
</dbReference>
<feature type="binding site" evidence="18">
    <location>
        <position position="127"/>
    </location>
    <ligand>
        <name>K(+)</name>
        <dbReference type="ChEBI" id="CHEBI:29103"/>
    </ligand>
</feature>
<evidence type="ECO:0000259" key="21">
    <source>
        <dbReference type="PROSITE" id="PS51385"/>
    </source>
</evidence>
<keyword evidence="9 18" id="KW-0630">Potassium</keyword>
<dbReference type="GO" id="GO:0052856">
    <property type="term" value="F:NAD(P)HX epimerase activity"/>
    <property type="evidence" value="ECO:0007669"/>
    <property type="project" value="UniProtKB-UniRule"/>
</dbReference>
<dbReference type="HAMAP" id="MF_01966">
    <property type="entry name" value="NADHX_epimerase"/>
    <property type="match status" value="1"/>
</dbReference>
<feature type="binding site" evidence="18">
    <location>
        <position position="167"/>
    </location>
    <ligand>
        <name>K(+)</name>
        <dbReference type="ChEBI" id="CHEBI:29103"/>
    </ligand>
</feature>
<evidence type="ECO:0000256" key="1">
    <source>
        <dbReference type="ARBA" id="ARBA00000013"/>
    </source>
</evidence>
<comment type="caution">
    <text evidence="22">The sequence shown here is derived from an EMBL/GenBank/DDBJ whole genome shotgun (WGS) entry which is preliminary data.</text>
</comment>
<keyword evidence="11 18" id="KW-0413">Isomerase</keyword>
<evidence type="ECO:0000256" key="17">
    <source>
        <dbReference type="HAMAP-Rule" id="MF_01965"/>
    </source>
</evidence>
<dbReference type="SUPFAM" id="SSF53613">
    <property type="entry name" value="Ribokinase-like"/>
    <property type="match status" value="1"/>
</dbReference>
<feature type="binding site" evidence="17">
    <location>
        <position position="329"/>
    </location>
    <ligand>
        <name>(6S)-NADPHX</name>
        <dbReference type="ChEBI" id="CHEBI:64076"/>
    </ligand>
</feature>
<evidence type="ECO:0000313" key="23">
    <source>
        <dbReference type="Proteomes" id="UP000053718"/>
    </source>
</evidence>
<keyword evidence="5 18" id="KW-0479">Metal-binding</keyword>
<accession>A0A094IQ74</accession>
<dbReference type="STRING" id="1517416.IDAT_12105"/>
<dbReference type="PANTHER" id="PTHR12592">
    <property type="entry name" value="ATP-DEPENDENT (S)-NAD(P)H-HYDRATE DEHYDRATASE FAMILY MEMBER"/>
    <property type="match status" value="1"/>
</dbReference>
<sequence length="503" mass="53722">MQINMQHLVFKTSQVRERELEAAASLSVSPAQLMQRAAQSCLAALERQQPAPARVMILCGPGNNGGDGWVLARLASAAGYRVQVVATEPKTALAKQAATAWRQQQGSVEPLDKLDRTHLAEQDVIVDALLGTGLSRELDELYQCVVETLNDAKDFHKLWVLSIDCPTGLQSDTGVPMPVAVEADYTVTMVALKPGLLTGKAAHFTGHLELAELGIAPAFRQLEKPVATLIEQDEVMRLLPPRSRSSHKGQHGHVVIVGGNVGMSGAVILAGRAALRSGCGKVSVLTHPQSQQIVAMAQPELMVQSTAAEDQQAIQDFLKRADCVVLGPGLGDDKWGQRLTQAVLLSGRPMVVDADGLNLLSRHDEWWPAHEHLWLTPHPGEAGRLLGITTTEVEQDRWQAVQKLTAKSQAHVVLKGSGSLIAQAQSPRIRVCRRGTPALAVGGSGDVLSGIVGSLVAQKLPAEAILPCAVWLHAVAAEHAAKGGERGTLPSDLLEPLRKLVNP</sequence>
<comment type="similarity">
    <text evidence="17">Belongs to the NnrD/CARKD family.</text>
</comment>
<dbReference type="RefSeq" id="WP_034733988.1">
    <property type="nucleotide sequence ID" value="NZ_JPIN01000013.1"/>
</dbReference>
<dbReference type="EC" id="5.1.99.6" evidence="19"/>
<evidence type="ECO:0000256" key="8">
    <source>
        <dbReference type="ARBA" id="ARBA00022857"/>
    </source>
</evidence>
<gene>
    <name evidence="18" type="primary">nnrE</name>
    <name evidence="17" type="synonym">nnrD</name>
    <name evidence="22" type="ORF">IDAT_12105</name>
</gene>
<dbReference type="HAMAP" id="MF_01965">
    <property type="entry name" value="NADHX_dehydratase"/>
    <property type="match status" value="1"/>
</dbReference>
<dbReference type="GO" id="GO:0046872">
    <property type="term" value="F:metal ion binding"/>
    <property type="evidence" value="ECO:0007669"/>
    <property type="project" value="UniProtKB-UniRule"/>
</dbReference>
<dbReference type="Proteomes" id="UP000053718">
    <property type="component" value="Unassembled WGS sequence"/>
</dbReference>
<feature type="binding site" evidence="17">
    <location>
        <position position="266"/>
    </location>
    <ligand>
        <name>(6S)-NADPHX</name>
        <dbReference type="ChEBI" id="CHEBI:64076"/>
    </ligand>
</feature>
<comment type="similarity">
    <text evidence="3 19">In the N-terminal section; belongs to the NnrE/AIBP family.</text>
</comment>
<comment type="similarity">
    <text evidence="4 19">In the C-terminal section; belongs to the NnrD/CARKD family.</text>
</comment>
<feature type="binding site" evidence="17">
    <location>
        <position position="445"/>
    </location>
    <ligand>
        <name>AMP</name>
        <dbReference type="ChEBI" id="CHEBI:456215"/>
    </ligand>
</feature>
<dbReference type="Gene3D" id="3.40.1190.20">
    <property type="match status" value="1"/>
</dbReference>
<feature type="binding site" evidence="18">
    <location>
        <begin position="131"/>
        <end position="137"/>
    </location>
    <ligand>
        <name>(6S)-NADPHX</name>
        <dbReference type="ChEBI" id="CHEBI:64076"/>
    </ligand>
</feature>
<dbReference type="InterPro" id="IPR004443">
    <property type="entry name" value="YjeF_N_dom"/>
</dbReference>
<dbReference type="GO" id="GO:0110051">
    <property type="term" value="P:metabolite repair"/>
    <property type="evidence" value="ECO:0007669"/>
    <property type="project" value="TreeGrafter"/>
</dbReference>
<reference evidence="22 23" key="1">
    <citation type="submission" date="2014-06" db="EMBL/GenBank/DDBJ databases">
        <title>Draft genome sequence of Idiomarina sp. MCCC 1A10513.</title>
        <authorList>
            <person name="Du J."/>
            <person name="Lai Q."/>
            <person name="Shao Z."/>
        </authorList>
    </citation>
    <scope>NUCLEOTIDE SEQUENCE [LARGE SCALE GENOMIC DNA]</scope>
    <source>
        <strain evidence="22 23">MCCC 1A10513</strain>
    </source>
</reference>
<evidence type="ECO:0000256" key="10">
    <source>
        <dbReference type="ARBA" id="ARBA00023027"/>
    </source>
</evidence>
<evidence type="ECO:0000256" key="18">
    <source>
        <dbReference type="HAMAP-Rule" id="MF_01966"/>
    </source>
</evidence>
<evidence type="ECO:0000256" key="16">
    <source>
        <dbReference type="ARBA" id="ARBA00049209"/>
    </source>
</evidence>
<dbReference type="AlphaFoldDB" id="A0A094IQ74"/>
<dbReference type="PROSITE" id="PS51383">
    <property type="entry name" value="YJEF_C_3"/>
    <property type="match status" value="1"/>
</dbReference>
<comment type="function">
    <text evidence="14 19">Bifunctional enzyme that catalyzes the epimerization of the S- and R-forms of NAD(P)HX and the dehydration of the S-form of NAD(P)HX at the expense of ADP, which is converted to AMP. This allows the repair of both epimers of NAD(P)HX, a damaged form of NAD(P)H that is a result of enzymatic or heat-dependent hydration.</text>
</comment>
<evidence type="ECO:0000256" key="2">
    <source>
        <dbReference type="ARBA" id="ARBA00000909"/>
    </source>
</evidence>
<comment type="function">
    <text evidence="17">Catalyzes the dehydration of the S-form of NAD(P)HX at the expense of ADP, which is converted to AMP. Together with NAD(P)HX epimerase, which catalyzes the epimerization of the S- and R-forms, the enzyme allows the repair of both epimers of NAD(P)HX, a damaged form of NAD(P)H that is a result of enzymatic or heat-dependent hydration.</text>
</comment>
<comment type="subunit">
    <text evidence="17">Homotetramer.</text>
</comment>
<feature type="domain" description="YjeF C-terminal" evidence="20">
    <location>
        <begin position="231"/>
        <end position="503"/>
    </location>
</feature>
<keyword evidence="23" id="KW-1185">Reference proteome</keyword>
<dbReference type="PIRSF" id="PIRSF017184">
    <property type="entry name" value="Nnr"/>
    <property type="match status" value="1"/>
</dbReference>
<name>A0A094IQ74_9GAMM</name>
<dbReference type="CDD" id="cd01171">
    <property type="entry name" value="YXKO-related"/>
    <property type="match status" value="1"/>
</dbReference>
<evidence type="ECO:0000256" key="12">
    <source>
        <dbReference type="ARBA" id="ARBA00023239"/>
    </source>
</evidence>
<feature type="binding site" evidence="18">
    <location>
        <position position="142"/>
    </location>
    <ligand>
        <name>(6S)-NADPHX</name>
        <dbReference type="ChEBI" id="CHEBI:64076"/>
    </ligand>
</feature>
<comment type="catalytic activity">
    <reaction evidence="15 17 19">
        <text>(6S)-NADHX + ADP = AMP + phosphate + NADH + H(+)</text>
        <dbReference type="Rhea" id="RHEA:32223"/>
        <dbReference type="ChEBI" id="CHEBI:15378"/>
        <dbReference type="ChEBI" id="CHEBI:43474"/>
        <dbReference type="ChEBI" id="CHEBI:57945"/>
        <dbReference type="ChEBI" id="CHEBI:64074"/>
        <dbReference type="ChEBI" id="CHEBI:456215"/>
        <dbReference type="ChEBI" id="CHEBI:456216"/>
        <dbReference type="EC" id="4.2.1.136"/>
    </reaction>
</comment>
<dbReference type="PANTHER" id="PTHR12592:SF0">
    <property type="entry name" value="ATP-DEPENDENT (S)-NAD(P)H-HYDRATE DEHYDRATASE"/>
    <property type="match status" value="1"/>
</dbReference>
<feature type="binding site" evidence="17">
    <location>
        <position position="446"/>
    </location>
    <ligand>
        <name>(6S)-NADPHX</name>
        <dbReference type="ChEBI" id="CHEBI:64076"/>
    </ligand>
</feature>
<dbReference type="GO" id="GO:0052855">
    <property type="term" value="F:ADP-dependent NAD(P)H-hydrate dehydratase activity"/>
    <property type="evidence" value="ECO:0007669"/>
    <property type="project" value="UniProtKB-UniRule"/>
</dbReference>
<evidence type="ECO:0000256" key="7">
    <source>
        <dbReference type="ARBA" id="ARBA00022840"/>
    </source>
</evidence>
<evidence type="ECO:0000256" key="19">
    <source>
        <dbReference type="PIRNR" id="PIRNR017184"/>
    </source>
</evidence>
<feature type="binding site" evidence="17">
    <location>
        <position position="378"/>
    </location>
    <ligand>
        <name>(6S)-NADPHX</name>
        <dbReference type="ChEBI" id="CHEBI:64076"/>
    </ligand>
</feature>
<dbReference type="Pfam" id="PF03853">
    <property type="entry name" value="YjeF_N"/>
    <property type="match status" value="1"/>
</dbReference>
<dbReference type="GO" id="GO:0005524">
    <property type="term" value="F:ATP binding"/>
    <property type="evidence" value="ECO:0007669"/>
    <property type="project" value="UniProtKB-UniRule"/>
</dbReference>
<evidence type="ECO:0000256" key="6">
    <source>
        <dbReference type="ARBA" id="ARBA00022741"/>
    </source>
</evidence>
<evidence type="ECO:0000259" key="20">
    <source>
        <dbReference type="PROSITE" id="PS51383"/>
    </source>
</evidence>
<evidence type="ECO:0000256" key="3">
    <source>
        <dbReference type="ARBA" id="ARBA00006001"/>
    </source>
</evidence>